<dbReference type="PANTHER" id="PTHR43405:SF1">
    <property type="entry name" value="GLYCOSYL HYDROLASE DIGH"/>
    <property type="match status" value="1"/>
</dbReference>
<feature type="domain" description="Glycosyl hydrolase-like 10" evidence="2">
    <location>
        <begin position="45"/>
        <end position="343"/>
    </location>
</feature>
<dbReference type="SUPFAM" id="SSF51445">
    <property type="entry name" value="(Trans)glycosidases"/>
    <property type="match status" value="1"/>
</dbReference>
<dbReference type="Proteomes" id="UP000240206">
    <property type="component" value="Unassembled WGS sequence"/>
</dbReference>
<dbReference type="InterPro" id="IPR017853">
    <property type="entry name" value="GH"/>
</dbReference>
<gene>
    <name evidence="3" type="ORF">C7K08_10565</name>
</gene>
<reference evidence="4" key="1">
    <citation type="submission" date="2018-03" db="EMBL/GenBank/DDBJ databases">
        <title>Ecological and genomic features of two cosmopolitan and abundant freshwater picocyanobacteria.</title>
        <authorList>
            <person name="Cabello-Yeves P.J."/>
            <person name="Picazo A."/>
            <person name="Camacho A."/>
            <person name="Callieri C."/>
            <person name="Rosselli R."/>
            <person name="Roda-Garcia J."/>
            <person name="Coutinho F.H."/>
            <person name="Rodriguez-Valera F."/>
        </authorList>
    </citation>
    <scope>NUCLEOTIDE SEQUENCE [LARGE SCALE GENOMIC DNA]</scope>
    <source>
        <strain evidence="4">Tous</strain>
    </source>
</reference>
<dbReference type="PANTHER" id="PTHR43405">
    <property type="entry name" value="GLYCOSYL HYDROLASE DIGH"/>
    <property type="match status" value="1"/>
</dbReference>
<organism evidence="3 4">
    <name type="scientific">Synechococcus lacustris str. Tous</name>
    <dbReference type="NCBI Taxonomy" id="1910958"/>
    <lineage>
        <taxon>Bacteria</taxon>
        <taxon>Bacillati</taxon>
        <taxon>Cyanobacteriota</taxon>
        <taxon>Cyanophyceae</taxon>
        <taxon>Synechococcales</taxon>
        <taxon>Synechococcaceae</taxon>
        <taxon>Synechococcus</taxon>
    </lineage>
</organism>
<evidence type="ECO:0000259" key="2">
    <source>
        <dbReference type="Pfam" id="PF02638"/>
    </source>
</evidence>
<sequence>MKFKTPHTLKSKSKTNFLIKHLVVLLAGCATQLPLAVVAGANRVGVWLTNSPSPLYYDAGRIDRAVAELADAGFNTLYPNVWSRGTTFYRSKWAPMEPALAERSPDLDPICRITARAHQRGLQVIPWYEYGLMEPGDAKVVKQNPDWILKKQDGSPYYAMHGANLQTSPLKDLRVWLNPAHPGVRQRFIGLITEIVERCKVDGVQLDDHFAWPVDLGYDSYTSALYKQETGLEPPADYTNRAWMTWRRNKLTELLVELRQALQRSNGNSRISLSPGPFRFAYNKWLQDWEIWSVRRLVDELVIQNYAYSVRGFEQDLNQPAIERAQSWGIPINIGVLAGFGGRTTDANTLRKKVELSASRGFGVIYFYWEGLWGQYAGREGAEIRKSILNQVHR</sequence>
<dbReference type="STRING" id="1910958.BTM30_02590"/>
<keyword evidence="1" id="KW-0732">Signal</keyword>
<dbReference type="InterPro" id="IPR003790">
    <property type="entry name" value="GHL10"/>
</dbReference>
<evidence type="ECO:0000313" key="3">
    <source>
        <dbReference type="EMBL" id="PSI00920.1"/>
    </source>
</evidence>
<proteinExistence type="predicted"/>
<name>A0A2P7ECH3_9SYNE</name>
<protein>
    <recommendedName>
        <fullName evidence="2">Glycosyl hydrolase-like 10 domain-containing protein</fullName>
    </recommendedName>
</protein>
<comment type="caution">
    <text evidence="3">The sequence shown here is derived from an EMBL/GenBank/DDBJ whole genome shotgun (WGS) entry which is preliminary data.</text>
</comment>
<dbReference type="Gene3D" id="3.20.20.80">
    <property type="entry name" value="Glycosidases"/>
    <property type="match status" value="1"/>
</dbReference>
<dbReference type="EMBL" id="PXVC01000063">
    <property type="protein sequence ID" value="PSI00920.1"/>
    <property type="molecule type" value="Genomic_DNA"/>
</dbReference>
<keyword evidence="4" id="KW-1185">Reference proteome</keyword>
<evidence type="ECO:0000256" key="1">
    <source>
        <dbReference type="ARBA" id="ARBA00022729"/>
    </source>
</evidence>
<accession>A0A2P7ECH3</accession>
<dbReference type="Pfam" id="PF02638">
    <property type="entry name" value="GHL10"/>
    <property type="match status" value="1"/>
</dbReference>
<dbReference type="InterPro" id="IPR052177">
    <property type="entry name" value="Divisome_Glycosyl_Hydrolase"/>
</dbReference>
<dbReference type="AlphaFoldDB" id="A0A2P7ECH3"/>
<evidence type="ECO:0000313" key="4">
    <source>
        <dbReference type="Proteomes" id="UP000240206"/>
    </source>
</evidence>
<feature type="non-terminal residue" evidence="3">
    <location>
        <position position="394"/>
    </location>
</feature>